<dbReference type="AlphaFoldDB" id="A0A4Y7PK48"/>
<dbReference type="EMBL" id="ML170300">
    <property type="protein sequence ID" value="TDL14919.1"/>
    <property type="molecule type" value="Genomic_DNA"/>
</dbReference>
<name>A0A4Y7PK48_9AGAM</name>
<feature type="region of interest" description="Disordered" evidence="1">
    <location>
        <begin position="72"/>
        <end position="98"/>
    </location>
</feature>
<dbReference type="VEuPathDB" id="FungiDB:BD410DRAFT_796867"/>
<evidence type="ECO:0000256" key="1">
    <source>
        <dbReference type="SAM" id="MobiDB-lite"/>
    </source>
</evidence>
<evidence type="ECO:0000313" key="3">
    <source>
        <dbReference type="Proteomes" id="UP000294933"/>
    </source>
</evidence>
<feature type="compositionally biased region" description="Polar residues" evidence="1">
    <location>
        <begin position="77"/>
        <end position="88"/>
    </location>
</feature>
<reference evidence="2 3" key="1">
    <citation type="submission" date="2018-06" db="EMBL/GenBank/DDBJ databases">
        <title>A transcriptomic atlas of mushroom development highlights an independent origin of complex multicellularity.</title>
        <authorList>
            <consortium name="DOE Joint Genome Institute"/>
            <person name="Krizsan K."/>
            <person name="Almasi E."/>
            <person name="Merenyi Z."/>
            <person name="Sahu N."/>
            <person name="Viragh M."/>
            <person name="Koszo T."/>
            <person name="Mondo S."/>
            <person name="Kiss B."/>
            <person name="Balint B."/>
            <person name="Kues U."/>
            <person name="Barry K."/>
            <person name="Hegedus J.C."/>
            <person name="Henrissat B."/>
            <person name="Johnson J."/>
            <person name="Lipzen A."/>
            <person name="Ohm R."/>
            <person name="Nagy I."/>
            <person name="Pangilinan J."/>
            <person name="Yan J."/>
            <person name="Xiong Y."/>
            <person name="Grigoriev I.V."/>
            <person name="Hibbett D.S."/>
            <person name="Nagy L.G."/>
        </authorList>
    </citation>
    <scope>NUCLEOTIDE SEQUENCE [LARGE SCALE GENOMIC DNA]</scope>
    <source>
        <strain evidence="2 3">SZMC22713</strain>
    </source>
</reference>
<organism evidence="2 3">
    <name type="scientific">Rickenella mellea</name>
    <dbReference type="NCBI Taxonomy" id="50990"/>
    <lineage>
        <taxon>Eukaryota</taxon>
        <taxon>Fungi</taxon>
        <taxon>Dikarya</taxon>
        <taxon>Basidiomycota</taxon>
        <taxon>Agaricomycotina</taxon>
        <taxon>Agaricomycetes</taxon>
        <taxon>Hymenochaetales</taxon>
        <taxon>Rickenellaceae</taxon>
        <taxon>Rickenella</taxon>
    </lineage>
</organism>
<sequence>MSWARRVGDLLHSRPPYSAERFSKALTWVDVRGGRFVALSTDNVETNRRGILCVSIADSSPLAGHVELQSPERFHPLQQNHPASTQPRNIERYDAHSI</sequence>
<accession>A0A4Y7PK48</accession>
<proteinExistence type="predicted"/>
<evidence type="ECO:0000313" key="2">
    <source>
        <dbReference type="EMBL" id="TDL14919.1"/>
    </source>
</evidence>
<keyword evidence="3" id="KW-1185">Reference proteome</keyword>
<dbReference type="Proteomes" id="UP000294933">
    <property type="component" value="Unassembled WGS sequence"/>
</dbReference>
<feature type="compositionally biased region" description="Basic and acidic residues" evidence="1">
    <location>
        <begin position="89"/>
        <end position="98"/>
    </location>
</feature>
<gene>
    <name evidence="2" type="ORF">BD410DRAFT_796867</name>
</gene>
<protein>
    <submittedName>
        <fullName evidence="2">Uncharacterized protein</fullName>
    </submittedName>
</protein>